<dbReference type="OrthoDB" id="6418769at2759"/>
<evidence type="ECO:0000313" key="5">
    <source>
        <dbReference type="Proteomes" id="UP000192247"/>
    </source>
</evidence>
<evidence type="ECO:0000256" key="1">
    <source>
        <dbReference type="ARBA" id="ARBA00000032"/>
    </source>
</evidence>
<name>A0A1V9XP03_9ACAR</name>
<dbReference type="InterPro" id="IPR050645">
    <property type="entry name" value="Histidine_acid_phosphatase"/>
</dbReference>
<dbReference type="PANTHER" id="PTHR11567">
    <property type="entry name" value="ACID PHOSPHATASE-RELATED"/>
    <property type="match status" value="1"/>
</dbReference>
<dbReference type="PANTHER" id="PTHR11567:SF210">
    <property type="entry name" value="ACID PHOSPHATASE 5-RELATED"/>
    <property type="match status" value="1"/>
</dbReference>
<evidence type="ECO:0000313" key="4">
    <source>
        <dbReference type="EMBL" id="OQR75078.1"/>
    </source>
</evidence>
<dbReference type="Pfam" id="PF00328">
    <property type="entry name" value="His_Phos_2"/>
    <property type="match status" value="1"/>
</dbReference>
<dbReference type="EMBL" id="MNPL01006885">
    <property type="protein sequence ID" value="OQR75078.1"/>
    <property type="molecule type" value="Genomic_DNA"/>
</dbReference>
<sequence length="175" mass="19430">MAFVLVALLATLAAISGGQNFPGDSERLVHLNIVYRHGDRAPVSLYPKDPNNASFWRSGLGELTKEGCRMHFKLGDFLRAHYSNFISGDSKEIYVQSSDKNRCLDSASCHLAGMYQPTLDQRFLPNFPWQPIPVHTRPSSDDGLLAPGNANCPEADRAYATLKETPEAKKFLAKY</sequence>
<dbReference type="InterPro" id="IPR033379">
    <property type="entry name" value="Acid_Pase_AS"/>
</dbReference>
<dbReference type="PROSITE" id="PS00616">
    <property type="entry name" value="HIS_ACID_PHOSPHAT_1"/>
    <property type="match status" value="1"/>
</dbReference>
<accession>A0A1V9XP03</accession>
<protein>
    <submittedName>
        <fullName evidence="4">Lysosomal acid phosphatase-like</fullName>
    </submittedName>
</protein>
<dbReference type="InterPro" id="IPR000560">
    <property type="entry name" value="His_Pase_clade-2"/>
</dbReference>
<dbReference type="Proteomes" id="UP000192247">
    <property type="component" value="Unassembled WGS sequence"/>
</dbReference>
<comment type="catalytic activity">
    <reaction evidence="1">
        <text>a phosphate monoester + H2O = an alcohol + phosphate</text>
        <dbReference type="Rhea" id="RHEA:15017"/>
        <dbReference type="ChEBI" id="CHEBI:15377"/>
        <dbReference type="ChEBI" id="CHEBI:30879"/>
        <dbReference type="ChEBI" id="CHEBI:43474"/>
        <dbReference type="ChEBI" id="CHEBI:67140"/>
        <dbReference type="EC" id="3.1.3.2"/>
    </reaction>
</comment>
<evidence type="ECO:0000256" key="2">
    <source>
        <dbReference type="ARBA" id="ARBA00005375"/>
    </source>
</evidence>
<keyword evidence="5" id="KW-1185">Reference proteome</keyword>
<reference evidence="4 5" key="1">
    <citation type="journal article" date="2017" name="Gigascience">
        <title>Draft genome of the honey bee ectoparasitic mite, Tropilaelaps mercedesae, is shaped by the parasitic life history.</title>
        <authorList>
            <person name="Dong X."/>
            <person name="Armstrong S.D."/>
            <person name="Xia D."/>
            <person name="Makepeace B.L."/>
            <person name="Darby A.C."/>
            <person name="Kadowaki T."/>
        </authorList>
    </citation>
    <scope>NUCLEOTIDE SEQUENCE [LARGE SCALE GENOMIC DNA]</scope>
    <source>
        <strain evidence="4">Wuxi-XJTLU</strain>
    </source>
</reference>
<feature type="chain" id="PRO_5012619100" evidence="3">
    <location>
        <begin position="19"/>
        <end position="175"/>
    </location>
</feature>
<feature type="non-terminal residue" evidence="4">
    <location>
        <position position="175"/>
    </location>
</feature>
<proteinExistence type="inferred from homology"/>
<keyword evidence="3" id="KW-0732">Signal</keyword>
<dbReference type="SUPFAM" id="SSF53254">
    <property type="entry name" value="Phosphoglycerate mutase-like"/>
    <property type="match status" value="1"/>
</dbReference>
<comment type="caution">
    <text evidence="4">The sequence shown here is derived from an EMBL/GenBank/DDBJ whole genome shotgun (WGS) entry which is preliminary data.</text>
</comment>
<dbReference type="GO" id="GO:0003993">
    <property type="term" value="F:acid phosphatase activity"/>
    <property type="evidence" value="ECO:0007669"/>
    <property type="project" value="UniProtKB-EC"/>
</dbReference>
<feature type="signal peptide" evidence="3">
    <location>
        <begin position="1"/>
        <end position="18"/>
    </location>
</feature>
<gene>
    <name evidence="4" type="ORF">BIW11_00837</name>
</gene>
<dbReference type="InterPro" id="IPR029033">
    <property type="entry name" value="His_PPase_superfam"/>
</dbReference>
<dbReference type="Gene3D" id="3.40.50.1240">
    <property type="entry name" value="Phosphoglycerate mutase-like"/>
    <property type="match status" value="1"/>
</dbReference>
<dbReference type="InParanoid" id="A0A1V9XP03"/>
<organism evidence="4 5">
    <name type="scientific">Tropilaelaps mercedesae</name>
    <dbReference type="NCBI Taxonomy" id="418985"/>
    <lineage>
        <taxon>Eukaryota</taxon>
        <taxon>Metazoa</taxon>
        <taxon>Ecdysozoa</taxon>
        <taxon>Arthropoda</taxon>
        <taxon>Chelicerata</taxon>
        <taxon>Arachnida</taxon>
        <taxon>Acari</taxon>
        <taxon>Parasitiformes</taxon>
        <taxon>Mesostigmata</taxon>
        <taxon>Gamasina</taxon>
        <taxon>Dermanyssoidea</taxon>
        <taxon>Laelapidae</taxon>
        <taxon>Tropilaelaps</taxon>
    </lineage>
</organism>
<dbReference type="AlphaFoldDB" id="A0A1V9XP03"/>
<dbReference type="STRING" id="418985.A0A1V9XP03"/>
<evidence type="ECO:0000256" key="3">
    <source>
        <dbReference type="SAM" id="SignalP"/>
    </source>
</evidence>
<dbReference type="CDD" id="cd07061">
    <property type="entry name" value="HP_HAP_like"/>
    <property type="match status" value="1"/>
</dbReference>
<comment type="similarity">
    <text evidence="2">Belongs to the histidine acid phosphatase family.</text>
</comment>